<dbReference type="InterPro" id="IPR001680">
    <property type="entry name" value="WD40_rpt"/>
</dbReference>
<dbReference type="PANTHER" id="PTHR19879:SF9">
    <property type="entry name" value="TRANSCRIPTION INITIATION FACTOR TFIID SUBUNIT 5"/>
    <property type="match status" value="1"/>
</dbReference>
<feature type="repeat" description="WD" evidence="3">
    <location>
        <begin position="18"/>
        <end position="46"/>
    </location>
</feature>
<feature type="repeat" description="WD" evidence="3">
    <location>
        <begin position="207"/>
        <end position="240"/>
    </location>
</feature>
<dbReference type="InterPro" id="IPR020472">
    <property type="entry name" value="WD40_PAC1"/>
</dbReference>
<keyword evidence="2" id="KW-0677">Repeat</keyword>
<organism evidence="4 5">
    <name type="scientific">Nonomuraea recticatena</name>
    <dbReference type="NCBI Taxonomy" id="46178"/>
    <lineage>
        <taxon>Bacteria</taxon>
        <taxon>Bacillati</taxon>
        <taxon>Actinomycetota</taxon>
        <taxon>Actinomycetes</taxon>
        <taxon>Streptosporangiales</taxon>
        <taxon>Streptosporangiaceae</taxon>
        <taxon>Nonomuraea</taxon>
    </lineage>
</organism>
<evidence type="ECO:0000256" key="2">
    <source>
        <dbReference type="ARBA" id="ARBA00022737"/>
    </source>
</evidence>
<dbReference type="PROSITE" id="PS50082">
    <property type="entry name" value="WD_REPEATS_2"/>
    <property type="match status" value="4"/>
</dbReference>
<dbReference type="Gene3D" id="2.130.10.10">
    <property type="entry name" value="YVTN repeat-like/Quinoprotein amine dehydrogenase"/>
    <property type="match status" value="3"/>
</dbReference>
<dbReference type="InterPro" id="IPR036322">
    <property type="entry name" value="WD40_repeat_dom_sf"/>
</dbReference>
<protein>
    <recommendedName>
        <fullName evidence="6">WD40 repeat domain-containing protein</fullName>
    </recommendedName>
</protein>
<dbReference type="SMART" id="SM00320">
    <property type="entry name" value="WD40"/>
    <property type="match status" value="5"/>
</dbReference>
<keyword evidence="1 3" id="KW-0853">WD repeat</keyword>
<evidence type="ECO:0000313" key="4">
    <source>
        <dbReference type="EMBL" id="GAA2644599.1"/>
    </source>
</evidence>
<dbReference type="InterPro" id="IPR015943">
    <property type="entry name" value="WD40/YVTN_repeat-like_dom_sf"/>
</dbReference>
<dbReference type="InterPro" id="IPR019775">
    <property type="entry name" value="WD40_repeat_CS"/>
</dbReference>
<dbReference type="PROSITE" id="PS50294">
    <property type="entry name" value="WD_REPEATS_REGION"/>
    <property type="match status" value="4"/>
</dbReference>
<accession>A0ABN3R6Q3</accession>
<dbReference type="PRINTS" id="PR00320">
    <property type="entry name" value="GPROTEINBRPT"/>
</dbReference>
<feature type="repeat" description="WD" evidence="3">
    <location>
        <begin position="79"/>
        <end position="113"/>
    </location>
</feature>
<dbReference type="SUPFAM" id="SSF50978">
    <property type="entry name" value="WD40 repeat-like"/>
    <property type="match status" value="1"/>
</dbReference>
<dbReference type="EMBL" id="BAAATE010000001">
    <property type="protein sequence ID" value="GAA2644599.1"/>
    <property type="molecule type" value="Genomic_DNA"/>
</dbReference>
<feature type="repeat" description="WD" evidence="3">
    <location>
        <begin position="164"/>
        <end position="205"/>
    </location>
</feature>
<proteinExistence type="predicted"/>
<evidence type="ECO:0000256" key="1">
    <source>
        <dbReference type="ARBA" id="ARBA00022574"/>
    </source>
</evidence>
<dbReference type="PANTHER" id="PTHR19879">
    <property type="entry name" value="TRANSCRIPTION INITIATION FACTOR TFIID"/>
    <property type="match status" value="1"/>
</dbReference>
<evidence type="ECO:0000313" key="5">
    <source>
        <dbReference type="Proteomes" id="UP001501666"/>
    </source>
</evidence>
<comment type="caution">
    <text evidence="4">The sequence shown here is derived from an EMBL/GenBank/DDBJ whole genome shotgun (WGS) entry which is preliminary data.</text>
</comment>
<dbReference type="PROSITE" id="PS00678">
    <property type="entry name" value="WD_REPEATS_1"/>
    <property type="match status" value="3"/>
</dbReference>
<reference evidence="4 5" key="1">
    <citation type="journal article" date="2019" name="Int. J. Syst. Evol. Microbiol.">
        <title>The Global Catalogue of Microorganisms (GCM) 10K type strain sequencing project: providing services to taxonomists for standard genome sequencing and annotation.</title>
        <authorList>
            <consortium name="The Broad Institute Genomics Platform"/>
            <consortium name="The Broad Institute Genome Sequencing Center for Infectious Disease"/>
            <person name="Wu L."/>
            <person name="Ma J."/>
        </authorList>
    </citation>
    <scope>NUCLEOTIDE SEQUENCE [LARGE SCALE GENOMIC DNA]</scope>
    <source>
        <strain evidence="4 5">JCM 6835</strain>
    </source>
</reference>
<evidence type="ECO:0000256" key="3">
    <source>
        <dbReference type="PROSITE-ProRule" id="PRU00221"/>
    </source>
</evidence>
<dbReference type="Pfam" id="PF00400">
    <property type="entry name" value="WD40"/>
    <property type="match status" value="5"/>
</dbReference>
<gene>
    <name evidence="4" type="ORF">GCM10010412_006050</name>
</gene>
<sequence length="277" mass="29038">MLWDGRTLSEPLAGTSGVSGLAASPDSRWLATSHGDQRVRLWDLRTLGPAGVIETAHGVEKPQVDDPDGTLIVPPVTGIDSVAFSPDGRTLATTGNDGEAALWDLTTRRRLGRPLTDGHSDLNMAAFSPDGKVLATVAADPTGSPSELVQLWDAATGSPHGAPFAGDDSAIQAIAFSPDGATLATVGSGGAIRLWDVATHRAVGEPLMGHGRDVYDVAFTPDGKTLATTGRDGLVRLWDVALPSDPLPAVCAVAGDSFIRREWQRHLPREPYESICP</sequence>
<name>A0ABN3R6Q3_9ACTN</name>
<dbReference type="Proteomes" id="UP001501666">
    <property type="component" value="Unassembled WGS sequence"/>
</dbReference>
<keyword evidence="5" id="KW-1185">Reference proteome</keyword>
<evidence type="ECO:0008006" key="6">
    <source>
        <dbReference type="Google" id="ProtNLM"/>
    </source>
</evidence>